<accession>A0ABZ3FFE1</accession>
<proteinExistence type="predicted"/>
<sequence>MNKVSKKDCDKLIKNDWKEVKVALHTGQVNYSEIDKLLEYRFFKKYNDMFSLMEFDNTVKLSSIQKLARGVRGWYYDNGDKFDYERFIPKIKYSGLNRFNPPEKIFIYLGINSNNKELSEEKVCMKELRANTGDKVSLCEFVVSNSALNKRVVDLTIGNDSTYEELINNINIIIDYASISNDLNKKLGNKKNNKEFVNQSIREKKGSEYKIAKEFMKIYTKMITDDLFKAVDGLDRQYEYAPFHAFANYFQQKGYTGIIYNSTVSPENRNLVLFDISDVNPIGKIKNIEV</sequence>
<name>A0ABZ3FFE1_9FIRM</name>
<dbReference type="EMBL" id="CP154622">
    <property type="protein sequence ID" value="XAM41698.1"/>
    <property type="molecule type" value="Genomic_DNA"/>
</dbReference>
<gene>
    <name evidence="2" type="ORF">TPELB_20110</name>
</gene>
<dbReference type="InterPro" id="IPR014914">
    <property type="entry name" value="RES_dom"/>
</dbReference>
<keyword evidence="3" id="KW-1185">Reference proteome</keyword>
<reference evidence="2 3" key="1">
    <citation type="submission" date="2024-04" db="EMBL/GenBank/DDBJ databases">
        <title>Isolation and characterization of novel acetogenic strains of the genera Terrisporobacter and Acetoanaerobium.</title>
        <authorList>
            <person name="Boeer T."/>
            <person name="Schueler M.A."/>
            <person name="Lueschen A."/>
            <person name="Eysell L."/>
            <person name="Droege J."/>
            <person name="Heinemann M."/>
            <person name="Engelhardt L."/>
            <person name="Basen M."/>
            <person name="Daniel R."/>
        </authorList>
    </citation>
    <scope>NUCLEOTIDE SEQUENCE [LARGE SCALE GENOMIC DNA]</scope>
    <source>
        <strain evidence="2 3">ELB</strain>
    </source>
</reference>
<feature type="domain" description="RES" evidence="1">
    <location>
        <begin position="234"/>
        <end position="275"/>
    </location>
</feature>
<protein>
    <recommendedName>
        <fullName evidence="1">RES domain-containing protein</fullName>
    </recommendedName>
</protein>
<evidence type="ECO:0000313" key="3">
    <source>
        <dbReference type="Proteomes" id="UP001477947"/>
    </source>
</evidence>
<organism evidence="2 3">
    <name type="scientific">Terrisporobacter petrolearius</name>
    <dbReference type="NCBI Taxonomy" id="1460447"/>
    <lineage>
        <taxon>Bacteria</taxon>
        <taxon>Bacillati</taxon>
        <taxon>Bacillota</taxon>
        <taxon>Clostridia</taxon>
        <taxon>Peptostreptococcales</taxon>
        <taxon>Peptostreptococcaceae</taxon>
        <taxon>Terrisporobacter</taxon>
    </lineage>
</organism>
<dbReference type="RefSeq" id="WP_343336891.1">
    <property type="nucleotide sequence ID" value="NZ_CP154622.1"/>
</dbReference>
<dbReference type="Pfam" id="PF08808">
    <property type="entry name" value="RES"/>
    <property type="match status" value="1"/>
</dbReference>
<dbReference type="Proteomes" id="UP001477947">
    <property type="component" value="Chromosome"/>
</dbReference>
<evidence type="ECO:0000313" key="2">
    <source>
        <dbReference type="EMBL" id="XAM41698.1"/>
    </source>
</evidence>
<evidence type="ECO:0000259" key="1">
    <source>
        <dbReference type="Pfam" id="PF08808"/>
    </source>
</evidence>